<comment type="caution">
    <text evidence="7">The sequence shown here is derived from an EMBL/GenBank/DDBJ whole genome shotgun (WGS) entry which is preliminary data.</text>
</comment>
<dbReference type="SUPFAM" id="SSF51445">
    <property type="entry name" value="(Trans)glycosidases"/>
    <property type="match status" value="1"/>
</dbReference>
<feature type="signal peptide" evidence="4">
    <location>
        <begin position="1"/>
        <end position="16"/>
    </location>
</feature>
<dbReference type="InterPro" id="IPR017853">
    <property type="entry name" value="GH"/>
</dbReference>
<dbReference type="InterPro" id="IPR033452">
    <property type="entry name" value="GH30_C"/>
</dbReference>
<evidence type="ECO:0000259" key="5">
    <source>
        <dbReference type="Pfam" id="PF02055"/>
    </source>
</evidence>
<reference evidence="7" key="1">
    <citation type="submission" date="2022-10" db="EMBL/GenBank/DDBJ databases">
        <title>Novel sulphate-reducing endosymbionts in the free-living metamonad Anaeramoeba.</title>
        <authorList>
            <person name="Jerlstrom-Hultqvist J."/>
            <person name="Cepicka I."/>
            <person name="Gallot-Lavallee L."/>
            <person name="Salas-Leiva D."/>
            <person name="Curtis B.A."/>
            <person name="Zahonova K."/>
            <person name="Pipaliya S."/>
            <person name="Dacks J."/>
            <person name="Roger A.J."/>
        </authorList>
    </citation>
    <scope>NUCLEOTIDE SEQUENCE</scope>
    <source>
        <strain evidence="7">BMAN</strain>
    </source>
</reference>
<dbReference type="EMBL" id="JAPDFW010000070">
    <property type="protein sequence ID" value="KAJ5074166.1"/>
    <property type="molecule type" value="Genomic_DNA"/>
</dbReference>
<accession>A0A9Q0LIU5</accession>
<dbReference type="PANTHER" id="PTHR11069:SF23">
    <property type="entry name" value="LYSOSOMAL ACID GLUCOSYLCERAMIDASE"/>
    <property type="match status" value="1"/>
</dbReference>
<dbReference type="InterPro" id="IPR033453">
    <property type="entry name" value="Glyco_hydro_30_TIM-barrel"/>
</dbReference>
<feature type="chain" id="PRO_5040495102" evidence="4">
    <location>
        <begin position="17"/>
        <end position="468"/>
    </location>
</feature>
<evidence type="ECO:0000256" key="2">
    <source>
        <dbReference type="ARBA" id="ARBA00022729"/>
    </source>
</evidence>
<organism evidence="7 8">
    <name type="scientific">Anaeramoeba ignava</name>
    <name type="common">Anaerobic marine amoeba</name>
    <dbReference type="NCBI Taxonomy" id="1746090"/>
    <lineage>
        <taxon>Eukaryota</taxon>
        <taxon>Metamonada</taxon>
        <taxon>Anaeramoebidae</taxon>
        <taxon>Anaeramoeba</taxon>
    </lineage>
</organism>
<dbReference type="InterPro" id="IPR001139">
    <property type="entry name" value="Glyco_hydro_30"/>
</dbReference>
<dbReference type="GO" id="GO:0016020">
    <property type="term" value="C:membrane"/>
    <property type="evidence" value="ECO:0007669"/>
    <property type="project" value="GOC"/>
</dbReference>
<feature type="domain" description="Glycosyl hydrolase family 30 beta sandwich" evidence="6">
    <location>
        <begin position="403"/>
        <end position="464"/>
    </location>
</feature>
<dbReference type="GO" id="GO:0006680">
    <property type="term" value="P:glucosylceramide catabolic process"/>
    <property type="evidence" value="ECO:0007669"/>
    <property type="project" value="TreeGrafter"/>
</dbReference>
<evidence type="ECO:0000313" key="8">
    <source>
        <dbReference type="Proteomes" id="UP001149090"/>
    </source>
</evidence>
<gene>
    <name evidence="7" type="ORF">M0811_00795</name>
</gene>
<dbReference type="Pfam" id="PF02055">
    <property type="entry name" value="Glyco_hydro_30"/>
    <property type="match status" value="1"/>
</dbReference>
<dbReference type="OMA" id="TEACEGP"/>
<keyword evidence="2 4" id="KW-0732">Signal</keyword>
<evidence type="ECO:0000313" key="7">
    <source>
        <dbReference type="EMBL" id="KAJ5074166.1"/>
    </source>
</evidence>
<dbReference type="AlphaFoldDB" id="A0A9Q0LIU5"/>
<keyword evidence="3" id="KW-0378">Hydrolase</keyword>
<evidence type="ECO:0000256" key="4">
    <source>
        <dbReference type="SAM" id="SignalP"/>
    </source>
</evidence>
<dbReference type="Gene3D" id="3.20.20.80">
    <property type="entry name" value="Glycosidases"/>
    <property type="match status" value="1"/>
</dbReference>
<evidence type="ECO:0000256" key="1">
    <source>
        <dbReference type="ARBA" id="ARBA00005382"/>
    </source>
</evidence>
<comment type="similarity">
    <text evidence="1">Belongs to the glycosyl hydrolase 30 family.</text>
</comment>
<dbReference type="GO" id="GO:0004348">
    <property type="term" value="F:glucosylceramidase activity"/>
    <property type="evidence" value="ECO:0007669"/>
    <property type="project" value="InterPro"/>
</dbReference>
<proteinExistence type="inferred from homology"/>
<dbReference type="PRINTS" id="PR00843">
    <property type="entry name" value="GLHYDRLASE30"/>
</dbReference>
<keyword evidence="8" id="KW-1185">Reference proteome</keyword>
<name>A0A9Q0LIU5_ANAIG</name>
<dbReference type="OrthoDB" id="2160638at2759"/>
<protein>
    <submittedName>
        <fullName evidence="7">Glucosylceramidase</fullName>
    </submittedName>
</protein>
<sequence length="468" mass="53010">MKQILILLLFFTFFFSQNFTQIIHVIQTAEFTGDRLTPKADITFQSTPISNITIKLSDANKYQTILGFGGAFTEAAAINFNKLNATLQQQIIEAYYVNLNYRVGRVPINSCDYSASSYSFDDTPDDYSLSQWKLSNGHDLHTVIPMIKAALKATGPNFHLFGSPWSPPWWMKSNGQMNGSNRPGLINDPLIYQSWALYFSKWISAYEAEGIPIWGITIQNEPGFDAPGEACIYSADQEADFLAYYLGPQLKTDYPDVKIMIYDYNKDDVYNYSKTILNRAEAAKYVDGVAFHWYSGPYFENVLKTHEDFPEYFLLASEACVCPGSRGAIWYSGEQYAYDIIGDLNSWAVGWVDWNMLLDMLGGPNHLNASCASPIMIDQNSKTIVYNSEYYYMGQFSKFILPGSVRIDCQIIGSQDIFATSFLTPDGQIVTVVMNLNDVPRFFDLEFNQKFAHVQLPQHSIATFSFLP</sequence>
<dbReference type="Proteomes" id="UP001149090">
    <property type="component" value="Unassembled WGS sequence"/>
</dbReference>
<feature type="domain" description="Glycosyl hydrolase family 30 TIM-barrel" evidence="5">
    <location>
        <begin position="65"/>
        <end position="400"/>
    </location>
</feature>
<dbReference type="Pfam" id="PF17189">
    <property type="entry name" value="Glyco_hydro_30C"/>
    <property type="match status" value="1"/>
</dbReference>
<evidence type="ECO:0000256" key="3">
    <source>
        <dbReference type="ARBA" id="ARBA00022801"/>
    </source>
</evidence>
<evidence type="ECO:0000259" key="6">
    <source>
        <dbReference type="Pfam" id="PF17189"/>
    </source>
</evidence>
<dbReference type="PANTHER" id="PTHR11069">
    <property type="entry name" value="GLUCOSYLCERAMIDASE"/>
    <property type="match status" value="1"/>
</dbReference>